<comment type="caution">
    <text evidence="2">The sequence shown here is derived from an EMBL/GenBank/DDBJ whole genome shotgun (WGS) entry which is preliminary data.</text>
</comment>
<name>A0ABQ9DD16_9PASS</name>
<evidence type="ECO:0000313" key="2">
    <source>
        <dbReference type="EMBL" id="KAJ7419194.1"/>
    </source>
</evidence>
<evidence type="ECO:0000313" key="3">
    <source>
        <dbReference type="Proteomes" id="UP001145742"/>
    </source>
</evidence>
<feature type="region of interest" description="Disordered" evidence="1">
    <location>
        <begin position="83"/>
        <end position="107"/>
    </location>
</feature>
<dbReference type="PANTHER" id="PTHR33332">
    <property type="entry name" value="REVERSE TRANSCRIPTASE DOMAIN-CONTAINING PROTEIN"/>
    <property type="match status" value="1"/>
</dbReference>
<gene>
    <name evidence="2" type="ORF">WISP_55266</name>
</gene>
<feature type="region of interest" description="Disordered" evidence="1">
    <location>
        <begin position="1"/>
        <end position="23"/>
    </location>
</feature>
<sequence>MDAVLQMGPHKGGAKGKNHLPRPTDYPSFDEDQDMVCFLGFEHIASSSPLPSINCTTQLHIICKPAEGALNLTVNETDEDVEEYWSPDRGLRDSTRHQPPPGHRAIDHNSLAASMQPISYPLHIHQIHCIQHGDAMCGTMSKALQKTRDNIARYEQLSRILECADESFLLQVTDKQMRRGGMLEGLMGHVKFKDSHEMVEHKILRAARRAHGMLTTLDLRRADFGFFKDLLDQVQDHLGNLKVCKSTAPDEMHPWILRDLEQRIAMPLSIIFKKSQQSSEVLNDWKKGNVTLIFKEVKQEEKEDLGNYKPVNEASVPCKVVEQILLETVLKYMENKETIGDSQHGFTKVKLCMTNLGAFYCRVTVLVVEPHTHMLEGRDGILRNLHRLESWAQANPLKFSKAKGKVLHEGQGNSKHKHRLGRELIESSPVKKGLRVLVDKNLNMTQQCALAAQKTNCILGCIRGRMASRSKEVILSLYTALEIPLGVLHPAQGSSAQEDVDLVE</sequence>
<evidence type="ECO:0000256" key="1">
    <source>
        <dbReference type="SAM" id="MobiDB-lite"/>
    </source>
</evidence>
<accession>A0ABQ9DD16</accession>
<dbReference type="EMBL" id="WHWB01033541">
    <property type="protein sequence ID" value="KAJ7419194.1"/>
    <property type="molecule type" value="Genomic_DNA"/>
</dbReference>
<organism evidence="2 3">
    <name type="scientific">Willisornis vidua</name>
    <name type="common">Xingu scale-backed antbird</name>
    <dbReference type="NCBI Taxonomy" id="1566151"/>
    <lineage>
        <taxon>Eukaryota</taxon>
        <taxon>Metazoa</taxon>
        <taxon>Chordata</taxon>
        <taxon>Craniata</taxon>
        <taxon>Vertebrata</taxon>
        <taxon>Euteleostomi</taxon>
        <taxon>Archelosauria</taxon>
        <taxon>Archosauria</taxon>
        <taxon>Dinosauria</taxon>
        <taxon>Saurischia</taxon>
        <taxon>Theropoda</taxon>
        <taxon>Coelurosauria</taxon>
        <taxon>Aves</taxon>
        <taxon>Neognathae</taxon>
        <taxon>Neoaves</taxon>
        <taxon>Telluraves</taxon>
        <taxon>Australaves</taxon>
        <taxon>Passeriformes</taxon>
        <taxon>Thamnophilidae</taxon>
        <taxon>Willisornis</taxon>
    </lineage>
</organism>
<protein>
    <recommendedName>
        <fullName evidence="4">Reverse transcriptase domain-containing protein</fullName>
    </recommendedName>
</protein>
<proteinExistence type="predicted"/>
<evidence type="ECO:0008006" key="4">
    <source>
        <dbReference type="Google" id="ProtNLM"/>
    </source>
</evidence>
<dbReference type="Proteomes" id="UP001145742">
    <property type="component" value="Unassembled WGS sequence"/>
</dbReference>
<keyword evidence="3" id="KW-1185">Reference proteome</keyword>
<reference evidence="2" key="1">
    <citation type="submission" date="2019-10" db="EMBL/GenBank/DDBJ databases">
        <authorList>
            <person name="Soares A.E.R."/>
            <person name="Aleixo A."/>
            <person name="Schneider P."/>
            <person name="Miyaki C.Y."/>
            <person name="Schneider M.P."/>
            <person name="Mello C."/>
            <person name="Vasconcelos A.T.R."/>
        </authorList>
    </citation>
    <scope>NUCLEOTIDE SEQUENCE</scope>
    <source>
        <tissue evidence="2">Muscle</tissue>
    </source>
</reference>